<dbReference type="GO" id="GO:0016810">
    <property type="term" value="F:hydrolase activity, acting on carbon-nitrogen (but not peptide) bonds"/>
    <property type="evidence" value="ECO:0007669"/>
    <property type="project" value="InterPro"/>
</dbReference>
<dbReference type="PANTHER" id="PTHR43135:SF3">
    <property type="entry name" value="ALPHA-D-RIBOSE 1-METHYLPHOSPHONATE 5-TRIPHOSPHATE DIPHOSPHATASE"/>
    <property type="match status" value="1"/>
</dbReference>
<proteinExistence type="predicted"/>
<name>A0A538TBH9_UNCEI</name>
<dbReference type="SUPFAM" id="SSF51556">
    <property type="entry name" value="Metallo-dependent hydrolases"/>
    <property type="match status" value="1"/>
</dbReference>
<dbReference type="Proteomes" id="UP000316852">
    <property type="component" value="Unassembled WGS sequence"/>
</dbReference>
<feature type="region of interest" description="Disordered" evidence="1">
    <location>
        <begin position="1"/>
        <end position="20"/>
    </location>
</feature>
<dbReference type="InterPro" id="IPR057744">
    <property type="entry name" value="OTAase-like"/>
</dbReference>
<evidence type="ECO:0000313" key="4">
    <source>
        <dbReference type="Proteomes" id="UP000316852"/>
    </source>
</evidence>
<dbReference type="InterPro" id="IPR006680">
    <property type="entry name" value="Amidohydro-rel"/>
</dbReference>
<dbReference type="InterPro" id="IPR032466">
    <property type="entry name" value="Metal_Hydrolase"/>
</dbReference>
<keyword evidence="3" id="KW-0378">Hydrolase</keyword>
<sequence>MGAAPSLSAVSTAQPSPAPSTARVKAIHFEKLIDGKGHTLTDALVVVEGDRVRSVCSYTAAKVPDDAERIDLARFTGIPGLIDAHTHMTYYWDRTPGTRPWAELNARPPMQTMFLAQENARRTLEAGVTTVRDLGSFQYMDIAMRDLINRGAMTGPRMFVAGYGLFPTYTPYQDAPLPPAGGLADGVEQVMRATRQQIAAGADVVKIYGSTGSADDVTGYQTYTFEEMKAAVDIARQRGKRVAIHSYGPDGARDAVRAGATSVEHAIDLDDATLREMARRGVYYVPTVDHNRYYAENREAFGYSDSVAARLDAYRSRNLETVRRAIKAGVRIAMGSDAVFTMFGENTRELGWFVKAGMTPAQALATATTNGAALLGMEKELGAVAPGYYADLVAVEGDPTADIRAVIERVRWVMKGGNVVVDRAHPKAP</sequence>
<dbReference type="CDD" id="cd01299">
    <property type="entry name" value="Met_dep_hydrolase_A"/>
    <property type="match status" value="1"/>
</dbReference>
<gene>
    <name evidence="3" type="ORF">E6K76_00190</name>
</gene>
<feature type="domain" description="Amidohydrolase-related" evidence="2">
    <location>
        <begin position="78"/>
        <end position="420"/>
    </location>
</feature>
<dbReference type="Pfam" id="PF01979">
    <property type="entry name" value="Amidohydro_1"/>
    <property type="match status" value="1"/>
</dbReference>
<reference evidence="3 4" key="1">
    <citation type="journal article" date="2019" name="Nat. Microbiol.">
        <title>Mediterranean grassland soil C-N compound turnover is dependent on rainfall and depth, and is mediated by genomically divergent microorganisms.</title>
        <authorList>
            <person name="Diamond S."/>
            <person name="Andeer P.F."/>
            <person name="Li Z."/>
            <person name="Crits-Christoph A."/>
            <person name="Burstein D."/>
            <person name="Anantharaman K."/>
            <person name="Lane K.R."/>
            <person name="Thomas B.C."/>
            <person name="Pan C."/>
            <person name="Northen T.R."/>
            <person name="Banfield J.F."/>
        </authorList>
    </citation>
    <scope>NUCLEOTIDE SEQUENCE [LARGE SCALE GENOMIC DNA]</scope>
    <source>
        <strain evidence="3">WS_6</strain>
    </source>
</reference>
<evidence type="ECO:0000259" key="2">
    <source>
        <dbReference type="Pfam" id="PF01979"/>
    </source>
</evidence>
<evidence type="ECO:0000313" key="3">
    <source>
        <dbReference type="EMBL" id="TMQ61002.1"/>
    </source>
</evidence>
<dbReference type="SUPFAM" id="SSF51338">
    <property type="entry name" value="Composite domain of metallo-dependent hydrolases"/>
    <property type="match status" value="1"/>
</dbReference>
<dbReference type="AlphaFoldDB" id="A0A538TBH9"/>
<accession>A0A538TBH9</accession>
<protein>
    <submittedName>
        <fullName evidence="3">Amidohydrolase family protein</fullName>
    </submittedName>
</protein>
<evidence type="ECO:0000256" key="1">
    <source>
        <dbReference type="SAM" id="MobiDB-lite"/>
    </source>
</evidence>
<dbReference type="InterPro" id="IPR011059">
    <property type="entry name" value="Metal-dep_hydrolase_composite"/>
</dbReference>
<dbReference type="InterPro" id="IPR051781">
    <property type="entry name" value="Metallo-dep_Hydrolase"/>
</dbReference>
<dbReference type="EMBL" id="VBOW01000002">
    <property type="protein sequence ID" value="TMQ61002.1"/>
    <property type="molecule type" value="Genomic_DNA"/>
</dbReference>
<organism evidence="3 4">
    <name type="scientific">Eiseniibacteriota bacterium</name>
    <dbReference type="NCBI Taxonomy" id="2212470"/>
    <lineage>
        <taxon>Bacteria</taxon>
        <taxon>Candidatus Eiseniibacteriota</taxon>
    </lineage>
</organism>
<dbReference type="Gene3D" id="3.20.20.140">
    <property type="entry name" value="Metal-dependent hydrolases"/>
    <property type="match status" value="1"/>
</dbReference>
<comment type="caution">
    <text evidence="3">The sequence shown here is derived from an EMBL/GenBank/DDBJ whole genome shotgun (WGS) entry which is preliminary data.</text>
</comment>
<dbReference type="PANTHER" id="PTHR43135">
    <property type="entry name" value="ALPHA-D-RIBOSE 1-METHYLPHOSPHONATE 5-TRIPHOSPHATE DIPHOSPHATASE"/>
    <property type="match status" value="1"/>
</dbReference>
<dbReference type="Gene3D" id="2.30.40.10">
    <property type="entry name" value="Urease, subunit C, domain 1"/>
    <property type="match status" value="1"/>
</dbReference>